<dbReference type="AlphaFoldDB" id="A0A1H9EVD9"/>
<protein>
    <submittedName>
        <fullName evidence="1">Uncharacterized protein</fullName>
    </submittedName>
</protein>
<dbReference type="EMBL" id="FOET01000005">
    <property type="protein sequence ID" value="SEQ29631.1"/>
    <property type="molecule type" value="Genomic_DNA"/>
</dbReference>
<keyword evidence="2" id="KW-1185">Reference proteome</keyword>
<evidence type="ECO:0000313" key="2">
    <source>
        <dbReference type="Proteomes" id="UP000199055"/>
    </source>
</evidence>
<reference evidence="1 2" key="1">
    <citation type="submission" date="2016-10" db="EMBL/GenBank/DDBJ databases">
        <authorList>
            <person name="de Groot N.N."/>
        </authorList>
    </citation>
    <scope>NUCLEOTIDE SEQUENCE [LARGE SCALE GENOMIC DNA]</scope>
    <source>
        <strain evidence="1 2">CGMCC 4.3519</strain>
    </source>
</reference>
<proteinExistence type="predicted"/>
<evidence type="ECO:0000313" key="1">
    <source>
        <dbReference type="EMBL" id="SEQ29631.1"/>
    </source>
</evidence>
<sequence length="49" mass="5712">MRTFLLLILYYLLVTPAGLLGRLVKDPLARRWNRSTDTYWIPSAPPPVR</sequence>
<dbReference type="Proteomes" id="UP000199055">
    <property type="component" value="Unassembled WGS sequence"/>
</dbReference>
<dbReference type="RefSeq" id="WP_177214000.1">
    <property type="nucleotide sequence ID" value="NZ_FOET01000005.1"/>
</dbReference>
<name>A0A1H9EVD9_9ACTN</name>
<accession>A0A1H9EVD9</accession>
<organism evidence="1 2">
    <name type="scientific">Streptomyces radiopugnans</name>
    <dbReference type="NCBI Taxonomy" id="403935"/>
    <lineage>
        <taxon>Bacteria</taxon>
        <taxon>Bacillati</taxon>
        <taxon>Actinomycetota</taxon>
        <taxon>Actinomycetes</taxon>
        <taxon>Kitasatosporales</taxon>
        <taxon>Streptomycetaceae</taxon>
        <taxon>Streptomyces</taxon>
    </lineage>
</organism>
<gene>
    <name evidence="1" type="ORF">SAMN05216481_105323</name>
</gene>
<dbReference type="STRING" id="403935.SAMN05216481_105323"/>